<evidence type="ECO:0000313" key="3">
    <source>
        <dbReference type="Proteomes" id="UP000190848"/>
    </source>
</evidence>
<feature type="transmembrane region" description="Helical" evidence="1">
    <location>
        <begin position="31"/>
        <end position="50"/>
    </location>
</feature>
<organism evidence="2 3">
    <name type="scientific">Elizabethkingia anophelis</name>
    <dbReference type="NCBI Taxonomy" id="1117645"/>
    <lineage>
        <taxon>Bacteria</taxon>
        <taxon>Pseudomonadati</taxon>
        <taxon>Bacteroidota</taxon>
        <taxon>Flavobacteriia</taxon>
        <taxon>Flavobacteriales</taxon>
        <taxon>Weeksellaceae</taxon>
        <taxon>Elizabethkingia</taxon>
    </lineage>
</organism>
<keyword evidence="1" id="KW-0812">Transmembrane</keyword>
<keyword evidence="1" id="KW-1133">Transmembrane helix</keyword>
<sequence length="247" mass="29365">MEKFLINFNRGVISTKENISNHYNQFLDTRAFWLITFIVFSLTYLYYNIFFYQLNYIAGIIYSLILFYITITFLTIIYYKIKGIDFFQLLEKKINPLTDFTLVLPKENSTNKETPREEVNPEIIQDMYRIVCKARALDITSTNEHENRSYLFSYEYFKNFINDIYINGHTDSPLHLTMQEKQVGYLLFNLFKPVLNKSVKKFSDYILFCQSKGFSPVNYDCIDAPSKRHTIKGITNDLVELKKKVMF</sequence>
<name>A0AAU8URV0_9FLAO</name>
<accession>A0AAU8URV0</accession>
<reference evidence="2 3" key="1">
    <citation type="submission" date="2016-07" db="EMBL/GenBank/DDBJ databases">
        <title>Revisiting the taxonomy of the Elizabethkingia Genus using Whole-Genome Sequencing, Optical Mapping, and MALDI-TOF, along with proposal of three novel Elizabethkingia species: Elizabethkingia bruuniana sp. nov., Elizabethkingia ursingii sp. nov., and Elizabethkingia occulta sp. nov.</title>
        <authorList>
            <person name="Nicholson A.C."/>
        </authorList>
    </citation>
    <scope>NUCLEOTIDE SEQUENCE [LARGE SCALE GENOMIC DNA]</scope>
    <source>
        <strain evidence="2 3">F3201</strain>
    </source>
</reference>
<dbReference type="AlphaFoldDB" id="A0AAU8URV0"/>
<gene>
    <name evidence="2" type="ORF">BBD32_02850</name>
</gene>
<proteinExistence type="predicted"/>
<protein>
    <submittedName>
        <fullName evidence="2">Uncharacterized protein</fullName>
    </submittedName>
</protein>
<evidence type="ECO:0000256" key="1">
    <source>
        <dbReference type="SAM" id="Phobius"/>
    </source>
</evidence>
<feature type="transmembrane region" description="Helical" evidence="1">
    <location>
        <begin position="56"/>
        <end position="79"/>
    </location>
</feature>
<dbReference type="RefSeq" id="WP_078395194.1">
    <property type="nucleotide sequence ID" value="NZ_CP016374.1"/>
</dbReference>
<evidence type="ECO:0000313" key="2">
    <source>
        <dbReference type="EMBL" id="AQX00479.1"/>
    </source>
</evidence>
<keyword evidence="1" id="KW-0472">Membrane</keyword>
<dbReference type="EMBL" id="CP016374">
    <property type="protein sequence ID" value="AQX00479.1"/>
    <property type="molecule type" value="Genomic_DNA"/>
</dbReference>
<dbReference type="Proteomes" id="UP000190848">
    <property type="component" value="Chromosome"/>
</dbReference>